<dbReference type="Proteomes" id="UP000297741">
    <property type="component" value="Unassembled WGS sequence"/>
</dbReference>
<dbReference type="Pfam" id="PF05159">
    <property type="entry name" value="Capsule_synth"/>
    <property type="match status" value="4"/>
</dbReference>
<feature type="region of interest" description="Disordered" evidence="1">
    <location>
        <begin position="1"/>
        <end position="55"/>
    </location>
</feature>
<keyword evidence="3" id="KW-1185">Reference proteome</keyword>
<proteinExistence type="predicted"/>
<accession>A0ABY2KJA8</accession>
<evidence type="ECO:0000313" key="3">
    <source>
        <dbReference type="Proteomes" id="UP000297741"/>
    </source>
</evidence>
<reference evidence="2 3" key="1">
    <citation type="submission" date="2018-11" db="EMBL/GenBank/DDBJ databases">
        <title>Tabrizicola sp. isolated from sediment of alpine lake.</title>
        <authorList>
            <person name="Liu Z."/>
        </authorList>
    </citation>
    <scope>NUCLEOTIDE SEQUENCE [LARGE SCALE GENOMIC DNA]</scope>
    <source>
        <strain evidence="2 3">DRYC-M-16</strain>
    </source>
</reference>
<organism evidence="2 3">
    <name type="scientific">Pseudotabrizicola sediminis</name>
    <dbReference type="NCBI Taxonomy" id="2486418"/>
    <lineage>
        <taxon>Bacteria</taxon>
        <taxon>Pseudomonadati</taxon>
        <taxon>Pseudomonadota</taxon>
        <taxon>Alphaproteobacteria</taxon>
        <taxon>Rhodobacterales</taxon>
        <taxon>Paracoccaceae</taxon>
        <taxon>Pseudotabrizicola</taxon>
    </lineage>
</organism>
<dbReference type="CDD" id="cd16439">
    <property type="entry name" value="beta_Kdo_transferase_KpsC_2"/>
    <property type="match status" value="1"/>
</dbReference>
<evidence type="ECO:0000256" key="1">
    <source>
        <dbReference type="SAM" id="MobiDB-lite"/>
    </source>
</evidence>
<protein>
    <submittedName>
        <fullName evidence="2">Capsular polysaccharide biosynthesis protein</fullName>
    </submittedName>
</protein>
<gene>
    <name evidence="2" type="ORF">EEB11_15840</name>
</gene>
<evidence type="ECO:0000313" key="2">
    <source>
        <dbReference type="EMBL" id="TGD42030.1"/>
    </source>
</evidence>
<name>A0ABY2KJA8_9RHOB</name>
<dbReference type="CDD" id="cd16440">
    <property type="entry name" value="beta_Kdo_transferase_KpsC_1"/>
    <property type="match status" value="1"/>
</dbReference>
<sequence length="726" mass="78482">MATRFTSPKRPSCSGKKPCPPSPAPPGRQARSPTWAQAAEAGLAPRPDDRPDAAGGLPRRLFHYNAGFLRDRHLRRILALSGHQLKLGLPGPGDGVVVWGRSPFAHRGEAVATRRGVPLIRVEDAFLRSVRPGRMGGGALGLLIDPIGVHYDSSAASRLEHILATDPLDNSNTLARARDGIARLRASDLSKYNMHDPLLPAPAPGYVLVVDQTRGDAAIRYGGASAQSFAQMLGDAIDAHPQARIVVKLHPETALGLRAGHFAVADVSDRVTVLADPVSPHALLDGAIAVYTVSSQLGFEAILAGHRPHVYGQPFYAGWGLTHDAHPLPRRGRSLTRVQLFAAAMILAPVWYDPCRDRLCSFEQAVDQLEAEVRAFREDRSGHVAVGMRLWKRARLQAVFGREKPLVYRDVPGETKGRGILVWAGKETDGLAHATVPLRRVEDGFLRSRGLGADLVPPLSLVADDLGIYYDPSRESRLERLILSAPPPGGLARAARLRDRLVAHALSKYNLPGTLPDLPPGHRILVPGQVEDDASILKGCGAVRTNLALLQAAREVHPGAVLIYKPHPDVEAGLRPGAVSASDLIGLADVVATRADPMGLINACDEVWTMTSLMGFEALLRGKPVTCLGVPFYAGWGLTRDLGPVPPRRLRGPDGGLLPRPPLDHLVYAALIAYPRYYDPVSRRPCPAEVAVERLMRDTVPHPGLGNRVLAKLQGQFATHARLWRR</sequence>
<dbReference type="InterPro" id="IPR007833">
    <property type="entry name" value="Capsule_polysaccharide_synth"/>
</dbReference>
<comment type="caution">
    <text evidence="2">The sequence shown here is derived from an EMBL/GenBank/DDBJ whole genome shotgun (WGS) entry which is preliminary data.</text>
</comment>
<feature type="compositionally biased region" description="Low complexity" evidence="1">
    <location>
        <begin position="8"/>
        <end position="17"/>
    </location>
</feature>
<dbReference type="EMBL" id="RPEM01000012">
    <property type="protein sequence ID" value="TGD42030.1"/>
    <property type="molecule type" value="Genomic_DNA"/>
</dbReference>